<organism evidence="2 3">
    <name type="scientific">Nocardiopsis flavescens</name>
    <dbReference type="NCBI Taxonomy" id="758803"/>
    <lineage>
        <taxon>Bacteria</taxon>
        <taxon>Bacillati</taxon>
        <taxon>Actinomycetota</taxon>
        <taxon>Actinomycetes</taxon>
        <taxon>Streptosporangiales</taxon>
        <taxon>Nocardiopsidaceae</taxon>
        <taxon>Nocardiopsis</taxon>
    </lineage>
</organism>
<keyword evidence="3" id="KW-1185">Reference proteome</keyword>
<sequence length="213" mass="23221">MWAPPLTGARGKAVRHGRPLWKRLHLPYAVVLALLFPLMLVWPYMTEVGDGREAGLIPPEPRPVAVGETAVLAGSEWRVTGYITGFLGSSEPPPEGLEILDVGFRVTPGDEGAAELLRHSCAFRAVDDRGRSWERTHLFSLRDFGEEAGDGAYGCTTAEGETVAPGREQSIILSFLVPADAVEGLRYEVTVDTSDDPERPRPEALVFEAEVLE</sequence>
<name>A0A1M6RSV9_9ACTN</name>
<dbReference type="RefSeq" id="WP_245833430.1">
    <property type="nucleotide sequence ID" value="NZ_FQZK01000018.1"/>
</dbReference>
<evidence type="ECO:0000313" key="3">
    <source>
        <dbReference type="Proteomes" id="UP000184452"/>
    </source>
</evidence>
<dbReference type="AlphaFoldDB" id="A0A1M6RSV9"/>
<reference evidence="2 3" key="1">
    <citation type="submission" date="2016-11" db="EMBL/GenBank/DDBJ databases">
        <authorList>
            <person name="Jaros S."/>
            <person name="Januszkiewicz K."/>
            <person name="Wedrychowicz H."/>
        </authorList>
    </citation>
    <scope>NUCLEOTIDE SEQUENCE [LARGE SCALE GENOMIC DNA]</scope>
    <source>
        <strain evidence="2 3">CGMCC 4.5723</strain>
    </source>
</reference>
<dbReference type="Proteomes" id="UP000184452">
    <property type="component" value="Unassembled WGS sequence"/>
</dbReference>
<proteinExistence type="predicted"/>
<gene>
    <name evidence="2" type="ORF">SAMN05421803_11856</name>
</gene>
<dbReference type="EMBL" id="FQZK01000018">
    <property type="protein sequence ID" value="SHK35591.1"/>
    <property type="molecule type" value="Genomic_DNA"/>
</dbReference>
<keyword evidence="1" id="KW-0472">Membrane</keyword>
<keyword evidence="1" id="KW-1133">Transmembrane helix</keyword>
<feature type="transmembrane region" description="Helical" evidence="1">
    <location>
        <begin position="25"/>
        <end position="45"/>
    </location>
</feature>
<keyword evidence="1" id="KW-0812">Transmembrane</keyword>
<evidence type="ECO:0000256" key="1">
    <source>
        <dbReference type="SAM" id="Phobius"/>
    </source>
</evidence>
<protein>
    <recommendedName>
        <fullName evidence="4">DUF4352 domain-containing protein</fullName>
    </recommendedName>
</protein>
<evidence type="ECO:0008006" key="4">
    <source>
        <dbReference type="Google" id="ProtNLM"/>
    </source>
</evidence>
<accession>A0A1M6RSV9</accession>
<evidence type="ECO:0000313" key="2">
    <source>
        <dbReference type="EMBL" id="SHK35591.1"/>
    </source>
</evidence>